<keyword evidence="1" id="KW-1133">Transmembrane helix</keyword>
<reference evidence="2 3" key="1">
    <citation type="submission" date="2018-10" db="EMBL/GenBank/DDBJ databases">
        <title>Genomic Encyclopedia of Type Strains, Phase IV (KMG-IV): sequencing the most valuable type-strain genomes for metagenomic binning, comparative biology and taxonomic classification.</title>
        <authorList>
            <person name="Goeker M."/>
        </authorList>
    </citation>
    <scope>NUCLEOTIDE SEQUENCE [LARGE SCALE GENOMIC DNA]</scope>
    <source>
        <strain evidence="2 3">DSM 3303</strain>
    </source>
</reference>
<protein>
    <submittedName>
        <fullName evidence="2">Uncharacterized protein</fullName>
    </submittedName>
</protein>
<feature type="transmembrane region" description="Helical" evidence="1">
    <location>
        <begin position="20"/>
        <end position="40"/>
    </location>
</feature>
<sequence length="89" mass="9756">MASNEIMWIPFVLLSLYDWAGGWGVLALLTGSALLGGLLARYGRHIALRLVAAGVLASSALGWFTLLLPAYAFSWAPWVEPTGLPWPWW</sequence>
<dbReference type="RefSeq" id="WP_120809955.1">
    <property type="nucleotide sequence ID" value="NZ_RBID01000011.1"/>
</dbReference>
<gene>
    <name evidence="2" type="ORF">C8E02_1122</name>
</gene>
<proteinExistence type="predicted"/>
<keyword evidence="1" id="KW-0812">Transmembrane</keyword>
<name>A0A495BKD0_VOGIN</name>
<keyword evidence="1" id="KW-0472">Membrane</keyword>
<feature type="transmembrane region" description="Helical" evidence="1">
    <location>
        <begin position="47"/>
        <end position="72"/>
    </location>
</feature>
<evidence type="ECO:0000313" key="2">
    <source>
        <dbReference type="EMBL" id="RKQ61351.1"/>
    </source>
</evidence>
<comment type="caution">
    <text evidence="2">The sequence shown here is derived from an EMBL/GenBank/DDBJ whole genome shotgun (WGS) entry which is preliminary data.</text>
</comment>
<evidence type="ECO:0000256" key="1">
    <source>
        <dbReference type="SAM" id="Phobius"/>
    </source>
</evidence>
<organism evidence="2 3">
    <name type="scientific">Vogesella indigofera</name>
    <name type="common">Pseudomonas indigofera</name>
    <dbReference type="NCBI Taxonomy" id="45465"/>
    <lineage>
        <taxon>Bacteria</taxon>
        <taxon>Pseudomonadati</taxon>
        <taxon>Pseudomonadota</taxon>
        <taxon>Betaproteobacteria</taxon>
        <taxon>Neisseriales</taxon>
        <taxon>Chromobacteriaceae</taxon>
        <taxon>Vogesella</taxon>
    </lineage>
</organism>
<dbReference type="AlphaFoldDB" id="A0A495BKD0"/>
<evidence type="ECO:0000313" key="3">
    <source>
        <dbReference type="Proteomes" id="UP000279384"/>
    </source>
</evidence>
<dbReference type="Proteomes" id="UP000279384">
    <property type="component" value="Unassembled WGS sequence"/>
</dbReference>
<accession>A0A495BKD0</accession>
<dbReference type="EMBL" id="RBID01000011">
    <property type="protein sequence ID" value="RKQ61351.1"/>
    <property type="molecule type" value="Genomic_DNA"/>
</dbReference>